<organism evidence="6 7">
    <name type="scientific">Roridomyces roridus</name>
    <dbReference type="NCBI Taxonomy" id="1738132"/>
    <lineage>
        <taxon>Eukaryota</taxon>
        <taxon>Fungi</taxon>
        <taxon>Dikarya</taxon>
        <taxon>Basidiomycota</taxon>
        <taxon>Agaricomycotina</taxon>
        <taxon>Agaricomycetes</taxon>
        <taxon>Agaricomycetidae</taxon>
        <taxon>Agaricales</taxon>
        <taxon>Marasmiineae</taxon>
        <taxon>Mycenaceae</taxon>
        <taxon>Roridomyces</taxon>
    </lineage>
</organism>
<dbReference type="Gene3D" id="1.10.510.10">
    <property type="entry name" value="Transferase(Phosphotransferase) domain 1"/>
    <property type="match status" value="1"/>
</dbReference>
<feature type="compositionally biased region" description="Pro residues" evidence="3">
    <location>
        <begin position="351"/>
        <end position="368"/>
    </location>
</feature>
<keyword evidence="7" id="KW-1185">Reference proteome</keyword>
<feature type="compositionally biased region" description="Low complexity" evidence="3">
    <location>
        <begin position="572"/>
        <end position="586"/>
    </location>
</feature>
<comment type="caution">
    <text evidence="6">The sequence shown here is derived from an EMBL/GenBank/DDBJ whole genome shotgun (WGS) entry which is preliminary data.</text>
</comment>
<dbReference type="GO" id="GO:0035556">
    <property type="term" value="P:intracellular signal transduction"/>
    <property type="evidence" value="ECO:0007669"/>
    <property type="project" value="TreeGrafter"/>
</dbReference>
<dbReference type="SUPFAM" id="SSF56112">
    <property type="entry name" value="Protein kinase-like (PK-like)"/>
    <property type="match status" value="1"/>
</dbReference>
<keyword evidence="4" id="KW-1133">Transmembrane helix</keyword>
<accession>A0AAD7BKA1</accession>
<keyword evidence="4" id="KW-0472">Membrane</keyword>
<dbReference type="AlphaFoldDB" id="A0AAD7BKA1"/>
<feature type="compositionally biased region" description="Basic residues" evidence="3">
    <location>
        <begin position="551"/>
        <end position="560"/>
    </location>
</feature>
<feature type="region of interest" description="Disordered" evidence="3">
    <location>
        <begin position="480"/>
        <end position="586"/>
    </location>
</feature>
<proteinExistence type="predicted"/>
<dbReference type="InterPro" id="IPR011009">
    <property type="entry name" value="Kinase-like_dom_sf"/>
</dbReference>
<evidence type="ECO:0000313" key="7">
    <source>
        <dbReference type="Proteomes" id="UP001221142"/>
    </source>
</evidence>
<dbReference type="GO" id="GO:0005524">
    <property type="term" value="F:ATP binding"/>
    <property type="evidence" value="ECO:0007669"/>
    <property type="project" value="UniProtKB-KW"/>
</dbReference>
<keyword evidence="1" id="KW-0547">Nucleotide-binding</keyword>
<dbReference type="GO" id="GO:0005737">
    <property type="term" value="C:cytoplasm"/>
    <property type="evidence" value="ECO:0007669"/>
    <property type="project" value="TreeGrafter"/>
</dbReference>
<dbReference type="Pfam" id="PF00069">
    <property type="entry name" value="Pkinase"/>
    <property type="match status" value="1"/>
</dbReference>
<dbReference type="Proteomes" id="UP001221142">
    <property type="component" value="Unassembled WGS sequence"/>
</dbReference>
<protein>
    <recommendedName>
        <fullName evidence="5">Protein kinase domain-containing protein</fullName>
    </recommendedName>
</protein>
<dbReference type="SMART" id="SM00220">
    <property type="entry name" value="S_TKc"/>
    <property type="match status" value="1"/>
</dbReference>
<dbReference type="PROSITE" id="PS50011">
    <property type="entry name" value="PROTEIN_KINASE_DOM"/>
    <property type="match status" value="1"/>
</dbReference>
<dbReference type="PANTHER" id="PTHR24346:SF110">
    <property type="entry name" value="NON-SPECIFIC SERINE_THREONINE PROTEIN KINASE"/>
    <property type="match status" value="1"/>
</dbReference>
<dbReference type="PANTHER" id="PTHR24346">
    <property type="entry name" value="MAP/MICROTUBULE AFFINITY-REGULATING KINASE"/>
    <property type="match status" value="1"/>
</dbReference>
<keyword evidence="2" id="KW-0067">ATP-binding</keyword>
<dbReference type="FunFam" id="1.10.510.10:FF:000571">
    <property type="entry name" value="Maternal embryonic leucine zipper kinase"/>
    <property type="match status" value="1"/>
</dbReference>
<dbReference type="PROSITE" id="PS00108">
    <property type="entry name" value="PROTEIN_KINASE_ST"/>
    <property type="match status" value="1"/>
</dbReference>
<feature type="transmembrane region" description="Helical" evidence="4">
    <location>
        <begin position="844"/>
        <end position="864"/>
    </location>
</feature>
<evidence type="ECO:0000259" key="5">
    <source>
        <dbReference type="PROSITE" id="PS50011"/>
    </source>
</evidence>
<feature type="domain" description="Protein kinase" evidence="5">
    <location>
        <begin position="1"/>
        <end position="240"/>
    </location>
</feature>
<feature type="compositionally biased region" description="Basic and acidic residues" evidence="3">
    <location>
        <begin position="505"/>
        <end position="517"/>
    </location>
</feature>
<name>A0AAD7BKA1_9AGAR</name>
<feature type="region of interest" description="Disordered" evidence="3">
    <location>
        <begin position="337"/>
        <end position="385"/>
    </location>
</feature>
<dbReference type="GO" id="GO:0004674">
    <property type="term" value="F:protein serine/threonine kinase activity"/>
    <property type="evidence" value="ECO:0007669"/>
    <property type="project" value="TreeGrafter"/>
</dbReference>
<evidence type="ECO:0000313" key="6">
    <source>
        <dbReference type="EMBL" id="KAJ7623293.1"/>
    </source>
</evidence>
<keyword evidence="4" id="KW-0812">Transmembrane</keyword>
<sequence>MSTVDTPRLPRRKTESTATLNHAADDAEHTQLSLEREIVVMKLIDHPNIMRLYDVWETSSELYLILEYVKGGELFEHLCKKGRLPTEEALGYFQQIIDAVNYCHQFNIAHRDLKPENILLDEDMNVKIADFGMAAWQANGMLRTSCGSPHYAAPEIVSAKAYDGSGADIWSCGVILHALLAGRLPFDDENLGILLEKVKRGTFDMPTDIDPLAQDLIKKMLTAKVENRITMPELLVHPFYTSIKPKVTTSAIPALDHIARPIGSLASIDPDIFANIRTLWHGTPDAEIVASLRNDEQNWQKGVYHLLVEYRNKHFEHYDEEEELAARRRRKKKAKAKAAALLAPSVSQDPELPPSPSSIPPRDGPPTPRRAARSRISSPSDESLADQMPVPVINFLSATPSPQLGSLEEPVLHPLAVPDLEDQKMQAFFHQIVNHLNALQVRAGLDPGSSPDANLFREVFGGLPLPHDVAPPPTPALHVAASHEREDVGSSTGTRPLSVRRKVRPERPTVDTGDKENVASTSVVKRLSLRSSNNPRDTKKVQIVEPSSKLRGSKLKKRKASPTSPAFSDAGSSFTSPSLVSPSTSPKRSWLGNVFSFKPAARLLMGMDVRVVLEDSEGMGVLKCRLDEARDTVGLMSTMKAVKFRVELQRVQVADDQVVLLLSLVHEKGSMDTFKEVYKRLRREWVMDDADAPLHRAIMPSPVITGGVARVLWARVFPNRHELNDTFKQAPARTAPAPTSFPHSRPMVDSVMCFLDDDDNSEMPPTGTFSPTSSNPAAAVSAFSSTTDLSTFVMPHTAPPILPLPAFSSSPPKTSSIQASRTSQPLHETLPTFSFPTARLGEMLLLPAIVAGVSLILFMLYAKWRQSHPTPKRKRSVLRSRPALPARVQHLRREALDWRKEVVAAAQDAPEEVPVAVQRPVYVPPHRRARARLPLADIANNDPVEVTQTPVLKHHRSQMLPTPDTLEHRPLRRQASAVALNQETPTRAPRQ</sequence>
<dbReference type="InterPro" id="IPR008271">
    <property type="entry name" value="Ser/Thr_kinase_AS"/>
</dbReference>
<gene>
    <name evidence="6" type="ORF">FB45DRAFT_1061231</name>
</gene>
<evidence type="ECO:0000256" key="2">
    <source>
        <dbReference type="ARBA" id="ARBA00022840"/>
    </source>
</evidence>
<feature type="compositionally biased region" description="Polar residues" evidence="3">
    <location>
        <begin position="518"/>
        <end position="535"/>
    </location>
</feature>
<reference evidence="6" key="1">
    <citation type="submission" date="2023-03" db="EMBL/GenBank/DDBJ databases">
        <title>Massive genome expansion in bonnet fungi (Mycena s.s.) driven by repeated elements and novel gene families across ecological guilds.</title>
        <authorList>
            <consortium name="Lawrence Berkeley National Laboratory"/>
            <person name="Harder C.B."/>
            <person name="Miyauchi S."/>
            <person name="Viragh M."/>
            <person name="Kuo A."/>
            <person name="Thoen E."/>
            <person name="Andreopoulos B."/>
            <person name="Lu D."/>
            <person name="Skrede I."/>
            <person name="Drula E."/>
            <person name="Henrissat B."/>
            <person name="Morin E."/>
            <person name="Kohler A."/>
            <person name="Barry K."/>
            <person name="LaButti K."/>
            <person name="Morin E."/>
            <person name="Salamov A."/>
            <person name="Lipzen A."/>
            <person name="Mereny Z."/>
            <person name="Hegedus B."/>
            <person name="Baldrian P."/>
            <person name="Stursova M."/>
            <person name="Weitz H."/>
            <person name="Taylor A."/>
            <person name="Grigoriev I.V."/>
            <person name="Nagy L.G."/>
            <person name="Martin F."/>
            <person name="Kauserud H."/>
        </authorList>
    </citation>
    <scope>NUCLEOTIDE SEQUENCE</scope>
    <source>
        <strain evidence="6">9284</strain>
    </source>
</reference>
<evidence type="ECO:0000256" key="4">
    <source>
        <dbReference type="SAM" id="Phobius"/>
    </source>
</evidence>
<dbReference type="InterPro" id="IPR000719">
    <property type="entry name" value="Prot_kinase_dom"/>
</dbReference>
<evidence type="ECO:0000256" key="1">
    <source>
        <dbReference type="ARBA" id="ARBA00022741"/>
    </source>
</evidence>
<dbReference type="EMBL" id="JARKIF010000014">
    <property type="protein sequence ID" value="KAJ7623293.1"/>
    <property type="molecule type" value="Genomic_DNA"/>
</dbReference>
<evidence type="ECO:0000256" key="3">
    <source>
        <dbReference type="SAM" id="MobiDB-lite"/>
    </source>
</evidence>